<evidence type="ECO:0000313" key="2">
    <source>
        <dbReference type="EMBL" id="PYH72230.1"/>
    </source>
</evidence>
<name>A0A319BMC2_ASPVC</name>
<keyword evidence="1" id="KW-0812">Transmembrane</keyword>
<sequence length="106" mass="11814">MGIFLLVGKTNPPGGWRGDATGLGVDWSAPCDRQGENCLAWGRGDCDSGTGSTLGCFHFSLFLLFFFFFFLFLLRFQILLHCVCVTRTMGVVDQPILNESIWIEVE</sequence>
<dbReference type="OrthoDB" id="10527331at2759"/>
<keyword evidence="3" id="KW-1185">Reference proteome</keyword>
<reference evidence="2" key="1">
    <citation type="submission" date="2016-12" db="EMBL/GenBank/DDBJ databases">
        <title>The genomes of Aspergillus section Nigri reveals drivers in fungal speciation.</title>
        <authorList>
            <consortium name="DOE Joint Genome Institute"/>
            <person name="Vesth T.C."/>
            <person name="Nybo J."/>
            <person name="Theobald S."/>
            <person name="Brandl J."/>
            <person name="Frisvad J.C."/>
            <person name="Nielsen K.F."/>
            <person name="Lyhne E.K."/>
            <person name="Kogle M.E."/>
            <person name="Kuo A."/>
            <person name="Riley R."/>
            <person name="Clum A."/>
            <person name="Nolan M."/>
            <person name="Lipzen A."/>
            <person name="Salamov A."/>
            <person name="Henrissat B."/>
            <person name="Wiebenga A."/>
            <person name="De Vries R.P."/>
            <person name="Grigoriev I.V."/>
            <person name="Mortensen U.H."/>
            <person name="Andersen M.R."/>
            <person name="Baker S.E."/>
        </authorList>
    </citation>
    <scope>NUCLEOTIDE SEQUENCE [LARGE SCALE GENOMIC DNA]</scope>
    <source>
        <strain evidence="2">CBS 113365</strain>
    </source>
</reference>
<evidence type="ECO:0000313" key="3">
    <source>
        <dbReference type="Proteomes" id="UP000248405"/>
    </source>
</evidence>
<dbReference type="EMBL" id="KZ821617">
    <property type="protein sequence ID" value="PYH72230.1"/>
    <property type="molecule type" value="Genomic_DNA"/>
</dbReference>
<dbReference type="GeneID" id="37206499"/>
<accession>A0A319BMC2</accession>
<feature type="transmembrane region" description="Helical" evidence="1">
    <location>
        <begin position="57"/>
        <end position="74"/>
    </location>
</feature>
<keyword evidence="1" id="KW-0472">Membrane</keyword>
<gene>
    <name evidence="2" type="ORF">BO88DRAFT_208094</name>
</gene>
<evidence type="ECO:0000256" key="1">
    <source>
        <dbReference type="SAM" id="Phobius"/>
    </source>
</evidence>
<proteinExistence type="predicted"/>
<dbReference type="Proteomes" id="UP000248405">
    <property type="component" value="Unassembled WGS sequence"/>
</dbReference>
<keyword evidence="1" id="KW-1133">Transmembrane helix</keyword>
<dbReference type="RefSeq" id="XP_025566024.1">
    <property type="nucleotide sequence ID" value="XM_025701907.1"/>
</dbReference>
<dbReference type="AlphaFoldDB" id="A0A319BMC2"/>
<protein>
    <submittedName>
        <fullName evidence="2">Uncharacterized protein</fullName>
    </submittedName>
</protein>
<organism evidence="2 3">
    <name type="scientific">Aspergillus vadensis (strain CBS 113365 / IMI 142717 / IBT 24658)</name>
    <dbReference type="NCBI Taxonomy" id="1448311"/>
    <lineage>
        <taxon>Eukaryota</taxon>
        <taxon>Fungi</taxon>
        <taxon>Dikarya</taxon>
        <taxon>Ascomycota</taxon>
        <taxon>Pezizomycotina</taxon>
        <taxon>Eurotiomycetes</taxon>
        <taxon>Eurotiomycetidae</taxon>
        <taxon>Eurotiales</taxon>
        <taxon>Aspergillaceae</taxon>
        <taxon>Aspergillus</taxon>
        <taxon>Aspergillus subgen. Circumdati</taxon>
    </lineage>
</organism>